<evidence type="ECO:0000256" key="2">
    <source>
        <dbReference type="ARBA" id="ARBA00022692"/>
    </source>
</evidence>
<keyword evidence="2" id="KW-0812">Transmembrane</keyword>
<dbReference type="GO" id="GO:0001653">
    <property type="term" value="F:peptide receptor activity"/>
    <property type="evidence" value="ECO:0007669"/>
    <property type="project" value="TreeGrafter"/>
</dbReference>
<dbReference type="Proteomes" id="UP000747399">
    <property type="component" value="Unassembled WGS sequence"/>
</dbReference>
<name>A0A8J4B5Y0_9CHLO</name>
<organism evidence="8 9">
    <name type="scientific">Volvox africanus</name>
    <dbReference type="NCBI Taxonomy" id="51714"/>
    <lineage>
        <taxon>Eukaryota</taxon>
        <taxon>Viridiplantae</taxon>
        <taxon>Chlorophyta</taxon>
        <taxon>core chlorophytes</taxon>
        <taxon>Chlorophyceae</taxon>
        <taxon>CS clade</taxon>
        <taxon>Chlamydomonadales</taxon>
        <taxon>Volvocaceae</taxon>
        <taxon>Volvox</taxon>
    </lineage>
</organism>
<dbReference type="SUPFAM" id="SSF55073">
    <property type="entry name" value="Nucleotide cyclase"/>
    <property type="match status" value="1"/>
</dbReference>
<dbReference type="Gene3D" id="3.30.70.1230">
    <property type="entry name" value="Nucleotide cyclase"/>
    <property type="match status" value="1"/>
</dbReference>
<gene>
    <name evidence="8" type="ORF">Vafri_8045</name>
</gene>
<protein>
    <recommendedName>
        <fullName evidence="7">Guanylate cyclase domain-containing protein</fullName>
    </recommendedName>
</protein>
<dbReference type="GO" id="GO:0004016">
    <property type="term" value="F:adenylate cyclase activity"/>
    <property type="evidence" value="ECO:0007669"/>
    <property type="project" value="TreeGrafter"/>
</dbReference>
<evidence type="ECO:0000313" key="9">
    <source>
        <dbReference type="Proteomes" id="UP000747399"/>
    </source>
</evidence>
<evidence type="ECO:0000259" key="7">
    <source>
        <dbReference type="Pfam" id="PF00211"/>
    </source>
</evidence>
<dbReference type="GO" id="GO:0004383">
    <property type="term" value="F:guanylate cyclase activity"/>
    <property type="evidence" value="ECO:0007669"/>
    <property type="project" value="TreeGrafter"/>
</dbReference>
<accession>A0A8J4B5Y0</accession>
<sequence length="197" mass="19141">MQYKCLFVCPSVGTNSYSASRMESTGVSGCIHVSESTKNLLGGEDWVPTGGIEVKGKGLMNTYLWTEGSEDQKLDKSSAVTASVAAEGAVTASVAAEGAVTASVAAEGAVTASVAAEGAVTASATAAAGSVMAAVAAATTASETASMMTAPAAALPMASPSPKQTNQNQQRCSVGAATAAAGCGANPLYGGLVSAGH</sequence>
<evidence type="ECO:0000256" key="4">
    <source>
        <dbReference type="ARBA" id="ARBA00022989"/>
    </source>
</evidence>
<keyword evidence="9" id="KW-1185">Reference proteome</keyword>
<feature type="domain" description="Guanylate cyclase" evidence="7">
    <location>
        <begin position="15"/>
        <end position="64"/>
    </location>
</feature>
<comment type="subcellular location">
    <subcellularLocation>
        <location evidence="1">Membrane</location>
    </subcellularLocation>
</comment>
<dbReference type="AlphaFoldDB" id="A0A8J4B5Y0"/>
<evidence type="ECO:0000256" key="1">
    <source>
        <dbReference type="ARBA" id="ARBA00004370"/>
    </source>
</evidence>
<dbReference type="PANTHER" id="PTHR11920">
    <property type="entry name" value="GUANYLYL CYCLASE"/>
    <property type="match status" value="1"/>
</dbReference>
<evidence type="ECO:0000313" key="8">
    <source>
        <dbReference type="EMBL" id="GIL52104.1"/>
    </source>
</evidence>
<keyword evidence="6" id="KW-0456">Lyase</keyword>
<dbReference type="GO" id="GO:0035556">
    <property type="term" value="P:intracellular signal transduction"/>
    <property type="evidence" value="ECO:0007669"/>
    <property type="project" value="InterPro"/>
</dbReference>
<keyword evidence="4" id="KW-1133">Transmembrane helix</keyword>
<dbReference type="GO" id="GO:0000166">
    <property type="term" value="F:nucleotide binding"/>
    <property type="evidence" value="ECO:0007669"/>
    <property type="project" value="UniProtKB-KW"/>
</dbReference>
<dbReference type="GO" id="GO:0007168">
    <property type="term" value="P:receptor guanylyl cyclase signaling pathway"/>
    <property type="evidence" value="ECO:0007669"/>
    <property type="project" value="TreeGrafter"/>
</dbReference>
<dbReference type="InterPro" id="IPR001054">
    <property type="entry name" value="A/G_cyclase"/>
</dbReference>
<dbReference type="EMBL" id="BNCO01000012">
    <property type="protein sequence ID" value="GIL52104.1"/>
    <property type="molecule type" value="Genomic_DNA"/>
</dbReference>
<proteinExistence type="predicted"/>
<reference evidence="8" key="1">
    <citation type="journal article" date="2021" name="Proc. Natl. Acad. Sci. U.S.A.">
        <title>Three genomes in the algal genus Volvox reveal the fate of a haploid sex-determining region after a transition to homothallism.</title>
        <authorList>
            <person name="Yamamoto K."/>
            <person name="Hamaji T."/>
            <person name="Kawai-Toyooka H."/>
            <person name="Matsuzaki R."/>
            <person name="Takahashi F."/>
            <person name="Nishimura Y."/>
            <person name="Kawachi M."/>
            <person name="Noguchi H."/>
            <person name="Minakuchi Y."/>
            <person name="Umen J.G."/>
            <person name="Toyoda A."/>
            <person name="Nozaki H."/>
        </authorList>
    </citation>
    <scope>NUCLEOTIDE SEQUENCE</scope>
    <source>
        <strain evidence="8">NIES-3780</strain>
    </source>
</reference>
<keyword evidence="3" id="KW-0547">Nucleotide-binding</keyword>
<evidence type="ECO:0000256" key="6">
    <source>
        <dbReference type="ARBA" id="ARBA00023239"/>
    </source>
</evidence>
<dbReference type="InterPro" id="IPR029787">
    <property type="entry name" value="Nucleotide_cyclase"/>
</dbReference>
<evidence type="ECO:0000256" key="5">
    <source>
        <dbReference type="ARBA" id="ARBA00023136"/>
    </source>
</evidence>
<dbReference type="InterPro" id="IPR050401">
    <property type="entry name" value="Cyclic_nucleotide_synthase"/>
</dbReference>
<comment type="caution">
    <text evidence="8">The sequence shown here is derived from an EMBL/GenBank/DDBJ whole genome shotgun (WGS) entry which is preliminary data.</text>
</comment>
<keyword evidence="5" id="KW-0472">Membrane</keyword>
<dbReference type="PANTHER" id="PTHR11920:SF335">
    <property type="entry name" value="GUANYLATE CYCLASE"/>
    <property type="match status" value="1"/>
</dbReference>
<dbReference type="Pfam" id="PF00211">
    <property type="entry name" value="Guanylate_cyc"/>
    <property type="match status" value="1"/>
</dbReference>
<dbReference type="GO" id="GO:0005886">
    <property type="term" value="C:plasma membrane"/>
    <property type="evidence" value="ECO:0007669"/>
    <property type="project" value="TreeGrafter"/>
</dbReference>
<evidence type="ECO:0000256" key="3">
    <source>
        <dbReference type="ARBA" id="ARBA00022741"/>
    </source>
</evidence>